<dbReference type="PANTHER" id="PTHR16189">
    <property type="entry name" value="TRANSMEMBRANE PROTEIN 104-RELATED"/>
    <property type="match status" value="1"/>
</dbReference>
<evidence type="ECO:0000259" key="8">
    <source>
        <dbReference type="Pfam" id="PF01490"/>
    </source>
</evidence>
<dbReference type="OrthoDB" id="294541at2759"/>
<evidence type="ECO:0000256" key="2">
    <source>
        <dbReference type="ARBA" id="ARBA00022692"/>
    </source>
</evidence>
<feature type="transmembrane region" description="Helical" evidence="7">
    <location>
        <begin position="42"/>
        <end position="63"/>
    </location>
</feature>
<evidence type="ECO:0000256" key="7">
    <source>
        <dbReference type="SAM" id="Phobius"/>
    </source>
</evidence>
<protein>
    <submittedName>
        <fullName evidence="9">Transmembrane protein 104 homolog,Transmembrane protein 104</fullName>
    </submittedName>
</protein>
<evidence type="ECO:0000313" key="9">
    <source>
        <dbReference type="EMBL" id="CAG2216542.1"/>
    </source>
</evidence>
<gene>
    <name evidence="9" type="ORF">MEDL_30254</name>
</gene>
<comment type="caution">
    <text evidence="9">The sequence shown here is derived from an EMBL/GenBank/DDBJ whole genome shotgun (WGS) entry which is preliminary data.</text>
</comment>
<dbReference type="Pfam" id="PF01490">
    <property type="entry name" value="Aa_trans"/>
    <property type="match status" value="1"/>
</dbReference>
<evidence type="ECO:0000256" key="4">
    <source>
        <dbReference type="ARBA" id="ARBA00023136"/>
    </source>
</evidence>
<evidence type="ECO:0000256" key="1">
    <source>
        <dbReference type="ARBA" id="ARBA00004141"/>
    </source>
</evidence>
<keyword evidence="2 7" id="KW-0812">Transmembrane</keyword>
<feature type="transmembrane region" description="Helical" evidence="7">
    <location>
        <begin position="230"/>
        <end position="247"/>
    </location>
</feature>
<feature type="transmembrane region" description="Helical" evidence="7">
    <location>
        <begin position="198"/>
        <end position="218"/>
    </location>
</feature>
<name>A0A8S3SBI7_MYTED</name>
<evidence type="ECO:0000256" key="3">
    <source>
        <dbReference type="ARBA" id="ARBA00022989"/>
    </source>
</evidence>
<feature type="transmembrane region" description="Helical" evidence="7">
    <location>
        <begin position="388"/>
        <end position="409"/>
    </location>
</feature>
<keyword evidence="10" id="KW-1185">Reference proteome</keyword>
<comment type="similarity">
    <text evidence="6">Belongs to the TMEM104 family.</text>
</comment>
<evidence type="ECO:0000256" key="6">
    <source>
        <dbReference type="ARBA" id="ARBA00038166"/>
    </source>
</evidence>
<feature type="transmembrane region" description="Helical" evidence="7">
    <location>
        <begin position="415"/>
        <end position="439"/>
    </location>
</feature>
<comment type="subcellular location">
    <subcellularLocation>
        <location evidence="1">Membrane</location>
        <topology evidence="1">Multi-pass membrane protein</topology>
    </subcellularLocation>
</comment>
<organism evidence="9 10">
    <name type="scientific">Mytilus edulis</name>
    <name type="common">Blue mussel</name>
    <dbReference type="NCBI Taxonomy" id="6550"/>
    <lineage>
        <taxon>Eukaryota</taxon>
        <taxon>Metazoa</taxon>
        <taxon>Spiralia</taxon>
        <taxon>Lophotrochozoa</taxon>
        <taxon>Mollusca</taxon>
        <taxon>Bivalvia</taxon>
        <taxon>Autobranchia</taxon>
        <taxon>Pteriomorphia</taxon>
        <taxon>Mytilida</taxon>
        <taxon>Mytiloidea</taxon>
        <taxon>Mytilidae</taxon>
        <taxon>Mytilinae</taxon>
        <taxon>Mytilus</taxon>
    </lineage>
</organism>
<feature type="transmembrane region" description="Helical" evidence="7">
    <location>
        <begin position="12"/>
        <end position="30"/>
    </location>
</feature>
<dbReference type="Proteomes" id="UP000683360">
    <property type="component" value="Unassembled WGS sequence"/>
</dbReference>
<evidence type="ECO:0000256" key="5">
    <source>
        <dbReference type="ARBA" id="ARBA00023180"/>
    </source>
</evidence>
<reference evidence="9" key="1">
    <citation type="submission" date="2021-03" db="EMBL/GenBank/DDBJ databases">
        <authorList>
            <person name="Bekaert M."/>
        </authorList>
    </citation>
    <scope>NUCLEOTIDE SEQUENCE</scope>
</reference>
<keyword evidence="4 7" id="KW-0472">Membrane</keyword>
<feature type="domain" description="Amino acid transporter transmembrane" evidence="8">
    <location>
        <begin position="18"/>
        <end position="442"/>
    </location>
</feature>
<dbReference type="EMBL" id="CAJPWZ010001484">
    <property type="protein sequence ID" value="CAG2216542.1"/>
    <property type="molecule type" value="Genomic_DNA"/>
</dbReference>
<accession>A0A8S3SBI7</accession>
<feature type="transmembrane region" description="Helical" evidence="7">
    <location>
        <begin position="130"/>
        <end position="149"/>
    </location>
</feature>
<dbReference type="PANTHER" id="PTHR16189:SF0">
    <property type="entry name" value="TRANSMEMBRANE PROTEIN 104"/>
    <property type="match status" value="1"/>
</dbReference>
<sequence length="662" mass="75584">MPEQITETGETYSRAVGLIYIFNLIVGTGALTMPNAFSTSGWLLSLITVILLAIISYLTVTFVTETMAIANAKIKIGQRIAVNMVNESYEDETSEKEPLLGNSSTEIFNNSVSDFEITERVELGQMAALFFNRVGIFLFYLCMVLYLYGDLAIYAAAVPKSLRDVICTYKLESNVSCNKTLEETDKCWNSYGTSRLQAYRIMVAVFIVCLGPFTFFNVQKTKYLQIFTTITRWLAFILMIVLAAIRLEKGQGTGHPVVADFSGIPNLFGVCIYSFMCHHSLPSLITPIRNKKGLYGLIFSDFTLILGFYALISFTGIYSFNNLKDLYTLNFLPDDCDPSRSVTNVKFFEYFLALFPVFTLSTNFPIISVTLRNNLKTMFYNEERPYSWFVDKIVFPVAAITPPVIVAIITNEVEFLVGITGSYAGAGIQYVIPAILVYCARKEVTNFSPGHVNPLKSPFKHVAWDKGYRCVYIEQMSKHAERNAPFIRWFIRALWGDHICYDVDTENDIDQVPDNQQGMFIFYIESDEAWYPIYIGITSRNFRVRFYEHYKTKTGVIYQLQNGGFVIPRDDKMKNLRLKAALIPHIFPIEAKMMESILLEAFDFCFNVEENGGIRMMLDIGSQIHPKDSRHYFDKHFGNVMKEMKIVLNKYDRGTENHGQFN</sequence>
<dbReference type="InterPro" id="IPR013057">
    <property type="entry name" value="AA_transpt_TM"/>
</dbReference>
<evidence type="ECO:0000313" key="10">
    <source>
        <dbReference type="Proteomes" id="UP000683360"/>
    </source>
</evidence>
<keyword evidence="5" id="KW-0325">Glycoprotein</keyword>
<proteinExistence type="inferred from homology"/>
<keyword evidence="3 7" id="KW-1133">Transmembrane helix</keyword>
<feature type="transmembrane region" description="Helical" evidence="7">
    <location>
        <begin position="297"/>
        <end position="320"/>
    </location>
</feature>
<dbReference type="GO" id="GO:0016020">
    <property type="term" value="C:membrane"/>
    <property type="evidence" value="ECO:0007669"/>
    <property type="project" value="UniProtKB-SubCell"/>
</dbReference>
<feature type="transmembrane region" description="Helical" evidence="7">
    <location>
        <begin position="347"/>
        <end position="367"/>
    </location>
</feature>
<dbReference type="AlphaFoldDB" id="A0A8S3SBI7"/>